<dbReference type="EMBL" id="FNHB01000001">
    <property type="protein sequence ID" value="SDL58474.1"/>
    <property type="molecule type" value="Genomic_DNA"/>
</dbReference>
<name>A0A1G9L9A9_9FIRM</name>
<reference evidence="3 4" key="1">
    <citation type="submission" date="2016-10" db="EMBL/GenBank/DDBJ databases">
        <authorList>
            <person name="de Groot N.N."/>
        </authorList>
    </citation>
    <scope>NUCLEOTIDE SEQUENCE [LARGE SCALE GENOMIC DNA]</scope>
    <source>
        <strain evidence="3 4">DSM 1736</strain>
    </source>
</reference>
<organism evidence="3 4">
    <name type="scientific">Dendrosporobacter quercicolus</name>
    <dbReference type="NCBI Taxonomy" id="146817"/>
    <lineage>
        <taxon>Bacteria</taxon>
        <taxon>Bacillati</taxon>
        <taxon>Bacillota</taxon>
        <taxon>Negativicutes</taxon>
        <taxon>Selenomonadales</taxon>
        <taxon>Sporomusaceae</taxon>
        <taxon>Dendrosporobacter</taxon>
    </lineage>
</organism>
<keyword evidence="2" id="KW-0812">Transmembrane</keyword>
<feature type="region of interest" description="Disordered" evidence="1">
    <location>
        <begin position="25"/>
        <end position="45"/>
    </location>
</feature>
<accession>A0A1G9L9A9</accession>
<evidence type="ECO:0000256" key="1">
    <source>
        <dbReference type="SAM" id="MobiDB-lite"/>
    </source>
</evidence>
<feature type="transmembrane region" description="Helical" evidence="2">
    <location>
        <begin position="91"/>
        <end position="111"/>
    </location>
</feature>
<keyword evidence="2" id="KW-1133">Transmembrane helix</keyword>
<evidence type="ECO:0000313" key="4">
    <source>
        <dbReference type="Proteomes" id="UP000214880"/>
    </source>
</evidence>
<evidence type="ECO:0000313" key="3">
    <source>
        <dbReference type="EMBL" id="SDL58474.1"/>
    </source>
</evidence>
<keyword evidence="2" id="KW-0472">Membrane</keyword>
<proteinExistence type="predicted"/>
<feature type="compositionally biased region" description="Basic and acidic residues" evidence="1">
    <location>
        <begin position="31"/>
        <end position="45"/>
    </location>
</feature>
<keyword evidence="4" id="KW-1185">Reference proteome</keyword>
<dbReference type="Proteomes" id="UP000214880">
    <property type="component" value="Unassembled WGS sequence"/>
</dbReference>
<dbReference type="AlphaFoldDB" id="A0A1G9L9A9"/>
<dbReference type="STRING" id="146817.SAMN04488502_101278"/>
<gene>
    <name evidence="3" type="ORF">SAMN04488502_101278</name>
</gene>
<sequence length="135" mass="15119">MSWQSCELGLGSVDFFAMQGGEGRHTGSMTTDDKENTVYTERSEGKNRCRYGQRSSAKKDTLAKLRFNLAEILVESTAHAPLKTCLADKQVFCYSILPVYCIIGMNIFLVVRQVYSDRMHCAGFFARQGEGAAHY</sequence>
<evidence type="ECO:0000256" key="2">
    <source>
        <dbReference type="SAM" id="Phobius"/>
    </source>
</evidence>
<protein>
    <submittedName>
        <fullName evidence="3">Uncharacterized protein</fullName>
    </submittedName>
</protein>